<proteinExistence type="predicted"/>
<dbReference type="EMBL" id="MZNU01000298">
    <property type="protein sequence ID" value="OWP00934.1"/>
    <property type="molecule type" value="Genomic_DNA"/>
</dbReference>
<dbReference type="Proteomes" id="UP000242519">
    <property type="component" value="Unassembled WGS sequence"/>
</dbReference>
<accession>A0A218YZS1</accession>
<name>A0A218YZS1_9HELO</name>
<dbReference type="InParanoid" id="A0A218YZS1"/>
<protein>
    <submittedName>
        <fullName evidence="1">Uncharacterized protein</fullName>
    </submittedName>
</protein>
<organism evidence="1 2">
    <name type="scientific">Diplocarpon coronariae</name>
    <dbReference type="NCBI Taxonomy" id="2795749"/>
    <lineage>
        <taxon>Eukaryota</taxon>
        <taxon>Fungi</taxon>
        <taxon>Dikarya</taxon>
        <taxon>Ascomycota</taxon>
        <taxon>Pezizomycotina</taxon>
        <taxon>Leotiomycetes</taxon>
        <taxon>Helotiales</taxon>
        <taxon>Drepanopezizaceae</taxon>
        <taxon>Diplocarpon</taxon>
    </lineage>
</organism>
<keyword evidence="2" id="KW-1185">Reference proteome</keyword>
<gene>
    <name evidence="1" type="ORF">B2J93_230</name>
</gene>
<sequence>MLALCNPTGTSHHSTVRWKKIATGRLAAPVRLPTAPCGVEEKETLLIACFRVFVTRLNHEQLPATLLIVRSPVAASKAQLLRTGPLLRRLAQHPAQELYEESPIFSKKLLLTGY</sequence>
<evidence type="ECO:0000313" key="1">
    <source>
        <dbReference type="EMBL" id="OWP00934.1"/>
    </source>
</evidence>
<dbReference type="AlphaFoldDB" id="A0A218YZS1"/>
<evidence type="ECO:0000313" key="2">
    <source>
        <dbReference type="Proteomes" id="UP000242519"/>
    </source>
</evidence>
<comment type="caution">
    <text evidence="1">The sequence shown here is derived from an EMBL/GenBank/DDBJ whole genome shotgun (WGS) entry which is preliminary data.</text>
</comment>
<reference evidence="1 2" key="1">
    <citation type="submission" date="2017-04" db="EMBL/GenBank/DDBJ databases">
        <title>Draft genome sequence of Marssonina coronaria NL1: causal agent of apple blotch.</title>
        <authorList>
            <person name="Cheng Q."/>
        </authorList>
    </citation>
    <scope>NUCLEOTIDE SEQUENCE [LARGE SCALE GENOMIC DNA]</scope>
    <source>
        <strain evidence="1 2">NL1</strain>
    </source>
</reference>